<feature type="compositionally biased region" description="Low complexity" evidence="1">
    <location>
        <begin position="416"/>
        <end position="425"/>
    </location>
</feature>
<evidence type="ECO:0000313" key="5">
    <source>
        <dbReference type="RefSeq" id="XP_064072308.1"/>
    </source>
</evidence>
<proteinExistence type="predicted"/>
<dbReference type="RefSeq" id="XP_026496297.2">
    <property type="nucleotide sequence ID" value="XM_026640512.2"/>
</dbReference>
<feature type="compositionally biased region" description="Polar residues" evidence="1">
    <location>
        <begin position="403"/>
        <end position="415"/>
    </location>
</feature>
<feature type="compositionally biased region" description="Basic residues" evidence="1">
    <location>
        <begin position="480"/>
        <end position="491"/>
    </location>
</feature>
<evidence type="ECO:0000313" key="3">
    <source>
        <dbReference type="Proteomes" id="UP001652626"/>
    </source>
</evidence>
<feature type="signal peptide" evidence="2">
    <location>
        <begin position="1"/>
        <end position="19"/>
    </location>
</feature>
<dbReference type="GeneID" id="113400842"/>
<dbReference type="OrthoDB" id="7697912at2759"/>
<feature type="chain" id="PRO_5044666711" evidence="2">
    <location>
        <begin position="20"/>
        <end position="509"/>
    </location>
</feature>
<dbReference type="OMA" id="FFDFQAF"/>
<gene>
    <name evidence="4 5" type="primary">LOC113400842</name>
</gene>
<dbReference type="AlphaFoldDB" id="A0A8B8IIW0"/>
<dbReference type="Proteomes" id="UP001652626">
    <property type="component" value="Chromosome 11"/>
</dbReference>
<feature type="region of interest" description="Disordered" evidence="1">
    <location>
        <begin position="471"/>
        <end position="509"/>
    </location>
</feature>
<keyword evidence="3" id="KW-1185">Reference proteome</keyword>
<protein>
    <submittedName>
        <fullName evidence="4 5">Uncharacterized protein LOC113400842 isoform X1</fullName>
    </submittedName>
</protein>
<evidence type="ECO:0000256" key="2">
    <source>
        <dbReference type="SAM" id="SignalP"/>
    </source>
</evidence>
<reference evidence="4 5" key="1">
    <citation type="submission" date="2025-05" db="UniProtKB">
        <authorList>
            <consortium name="RefSeq"/>
        </authorList>
    </citation>
    <scope>IDENTIFICATION</scope>
    <source>
        <tissue evidence="4 5">Whole body</tissue>
    </source>
</reference>
<accession>A0A8B8IIW0</accession>
<feature type="compositionally biased region" description="Acidic residues" evidence="1">
    <location>
        <begin position="500"/>
        <end position="509"/>
    </location>
</feature>
<sequence>MGRSITFMLLAVFVSYANSAPQFITFKEGKLGVNFGGYHAGVGLGGLLGGGAAGGLYAEAGTPHGQSARAGLGGVASENGGTSGGLYAGATAGGNIKASAGLAGGVNSENAAGAGYASAQAGNHYAASGMAGESSAGGTSEILFSGTQDVVPLHPVQVKPVHKKIHTEFNFDSLNEVQPLPKAPEVHTEVKTEIEKKVIHENVQPVIVKEVSNVWNPVSGTSQGINLIDDFQVFINSIFNVAFTAGINQQSRLVPQLFIDYPLSQVYVEPKTKVVEKEIVHTHYKPRRHHFRKTAFLGGYIGGQGDIVGPTVYKNVEPQIQKRIDVEAESSGNAGAAVEGGFNGGAGGSHVYTKQVTFQRNPNFFADIFNIPISTLKAVGNFLGNTAANTNISVQKSATVQAESDTKSLSNDPPLSSSSSSSSSSAHVSVETPSASKFFDDILAIPINTLGAVNKFLENNVANRKTVQVAEDGSVEPARSRRGPHARRRANKQVIVIQDETPEESEAVN</sequence>
<organism evidence="3 4">
    <name type="scientific">Vanessa tameamea</name>
    <name type="common">Kamehameha butterfly</name>
    <dbReference type="NCBI Taxonomy" id="334116"/>
    <lineage>
        <taxon>Eukaryota</taxon>
        <taxon>Metazoa</taxon>
        <taxon>Ecdysozoa</taxon>
        <taxon>Arthropoda</taxon>
        <taxon>Hexapoda</taxon>
        <taxon>Insecta</taxon>
        <taxon>Pterygota</taxon>
        <taxon>Neoptera</taxon>
        <taxon>Endopterygota</taxon>
        <taxon>Lepidoptera</taxon>
        <taxon>Glossata</taxon>
        <taxon>Ditrysia</taxon>
        <taxon>Papilionoidea</taxon>
        <taxon>Nymphalidae</taxon>
        <taxon>Nymphalinae</taxon>
        <taxon>Vanessa</taxon>
    </lineage>
</organism>
<feature type="region of interest" description="Disordered" evidence="1">
    <location>
        <begin position="403"/>
        <end position="427"/>
    </location>
</feature>
<evidence type="ECO:0000256" key="1">
    <source>
        <dbReference type="SAM" id="MobiDB-lite"/>
    </source>
</evidence>
<keyword evidence="2" id="KW-0732">Signal</keyword>
<evidence type="ECO:0000313" key="4">
    <source>
        <dbReference type="RefSeq" id="XP_026496297.2"/>
    </source>
</evidence>
<name>A0A8B8IIW0_VANTA</name>
<dbReference type="RefSeq" id="XP_064072308.1">
    <property type="nucleotide sequence ID" value="XM_064216238.1"/>
</dbReference>